<dbReference type="PRINTS" id="PR00598">
    <property type="entry name" value="HTHMARR"/>
</dbReference>
<feature type="domain" description="HTH marR-type" evidence="1">
    <location>
        <begin position="12"/>
        <end position="140"/>
    </location>
</feature>
<dbReference type="PANTHER" id="PTHR33164">
    <property type="entry name" value="TRANSCRIPTIONAL REGULATOR, MARR FAMILY"/>
    <property type="match status" value="1"/>
</dbReference>
<dbReference type="InterPro" id="IPR036388">
    <property type="entry name" value="WH-like_DNA-bd_sf"/>
</dbReference>
<dbReference type="EMBL" id="JBIASD010000004">
    <property type="protein sequence ID" value="MFF3665682.1"/>
    <property type="molecule type" value="Genomic_DNA"/>
</dbReference>
<evidence type="ECO:0000313" key="3">
    <source>
        <dbReference type="Proteomes" id="UP001602013"/>
    </source>
</evidence>
<dbReference type="Pfam" id="PF01047">
    <property type="entry name" value="MarR"/>
    <property type="match status" value="1"/>
</dbReference>
<reference evidence="2 3" key="1">
    <citation type="submission" date="2024-10" db="EMBL/GenBank/DDBJ databases">
        <title>The Natural Products Discovery Center: Release of the First 8490 Sequenced Strains for Exploring Actinobacteria Biosynthetic Diversity.</title>
        <authorList>
            <person name="Kalkreuter E."/>
            <person name="Kautsar S.A."/>
            <person name="Yang D."/>
            <person name="Bader C.D."/>
            <person name="Teijaro C.N."/>
            <person name="Fluegel L."/>
            <person name="Davis C.M."/>
            <person name="Simpson J.R."/>
            <person name="Lauterbach L."/>
            <person name="Steele A.D."/>
            <person name="Gui C."/>
            <person name="Meng S."/>
            <person name="Li G."/>
            <person name="Viehrig K."/>
            <person name="Ye F."/>
            <person name="Su P."/>
            <person name="Kiefer A.F."/>
            <person name="Nichols A."/>
            <person name="Cepeda A.J."/>
            <person name="Yan W."/>
            <person name="Fan B."/>
            <person name="Jiang Y."/>
            <person name="Adhikari A."/>
            <person name="Zheng C.-J."/>
            <person name="Schuster L."/>
            <person name="Cowan T.M."/>
            <person name="Smanski M.J."/>
            <person name="Chevrette M.G."/>
            <person name="De Carvalho L.P.S."/>
            <person name="Shen B."/>
        </authorList>
    </citation>
    <scope>NUCLEOTIDE SEQUENCE [LARGE SCALE GENOMIC DNA]</scope>
    <source>
        <strain evidence="2 3">NPDC002173</strain>
    </source>
</reference>
<evidence type="ECO:0000259" key="1">
    <source>
        <dbReference type="PROSITE" id="PS50995"/>
    </source>
</evidence>
<keyword evidence="3" id="KW-1185">Reference proteome</keyword>
<dbReference type="Gene3D" id="1.10.10.10">
    <property type="entry name" value="Winged helix-like DNA-binding domain superfamily/Winged helix DNA-binding domain"/>
    <property type="match status" value="1"/>
</dbReference>
<organism evidence="2 3">
    <name type="scientific">Microtetraspora malaysiensis</name>
    <dbReference type="NCBI Taxonomy" id="161358"/>
    <lineage>
        <taxon>Bacteria</taxon>
        <taxon>Bacillati</taxon>
        <taxon>Actinomycetota</taxon>
        <taxon>Actinomycetes</taxon>
        <taxon>Streptosporangiales</taxon>
        <taxon>Streptosporangiaceae</taxon>
        <taxon>Microtetraspora</taxon>
    </lineage>
</organism>
<accession>A0ABW6SL44</accession>
<dbReference type="Proteomes" id="UP001602013">
    <property type="component" value="Unassembled WGS sequence"/>
</dbReference>
<dbReference type="RefSeq" id="WP_067127127.1">
    <property type="nucleotide sequence ID" value="NZ_BBYJ01000005.1"/>
</dbReference>
<dbReference type="InterPro" id="IPR039422">
    <property type="entry name" value="MarR/SlyA-like"/>
</dbReference>
<dbReference type="PANTHER" id="PTHR33164:SF43">
    <property type="entry name" value="HTH-TYPE TRANSCRIPTIONAL REPRESSOR YETL"/>
    <property type="match status" value="1"/>
</dbReference>
<dbReference type="InterPro" id="IPR036390">
    <property type="entry name" value="WH_DNA-bd_sf"/>
</dbReference>
<dbReference type="SUPFAM" id="SSF46785">
    <property type="entry name" value="Winged helix' DNA-binding domain"/>
    <property type="match status" value="1"/>
</dbReference>
<dbReference type="SMART" id="SM00347">
    <property type="entry name" value="HTH_MARR"/>
    <property type="match status" value="1"/>
</dbReference>
<gene>
    <name evidence="2" type="ORF">ACFYXI_08805</name>
</gene>
<comment type="caution">
    <text evidence="2">The sequence shown here is derived from an EMBL/GenBank/DDBJ whole genome shotgun (WGS) entry which is preliminary data.</text>
</comment>
<protein>
    <submittedName>
        <fullName evidence="2">MarR family winged helix-turn-helix transcriptional regulator</fullName>
    </submittedName>
</protein>
<sequence>MDSGEERDLAAEREICGLVAELARRIDDHVRRRVVELELTGPQAVALRELTGPMTMRELALRMGCEPSNVTYIADRLEKQGIIERQAHPHDRRAKRLALTAQGGALREQLIKILSQGSPLAGLSYEEQKSLQDLLLKAVR</sequence>
<evidence type="ECO:0000313" key="2">
    <source>
        <dbReference type="EMBL" id="MFF3665682.1"/>
    </source>
</evidence>
<dbReference type="InterPro" id="IPR000835">
    <property type="entry name" value="HTH_MarR-typ"/>
</dbReference>
<proteinExistence type="predicted"/>
<name>A0ABW6SL44_9ACTN</name>
<dbReference type="PROSITE" id="PS50995">
    <property type="entry name" value="HTH_MARR_2"/>
    <property type="match status" value="1"/>
</dbReference>